<feature type="domain" description="Ribosome maturation factor RimM PRC barrel" evidence="8">
    <location>
        <begin position="109"/>
        <end position="176"/>
    </location>
</feature>
<proteinExistence type="inferred from homology"/>
<evidence type="ECO:0000259" key="7">
    <source>
        <dbReference type="Pfam" id="PF01782"/>
    </source>
</evidence>
<dbReference type="InterPro" id="IPR056792">
    <property type="entry name" value="PRC_RimM"/>
</dbReference>
<dbReference type="GO" id="GO:0006364">
    <property type="term" value="P:rRNA processing"/>
    <property type="evidence" value="ECO:0007669"/>
    <property type="project" value="UniProtKB-UniRule"/>
</dbReference>
<keyword evidence="3 5" id="KW-0698">rRNA processing</keyword>
<dbReference type="SUPFAM" id="SSF50346">
    <property type="entry name" value="PRC-barrel domain"/>
    <property type="match status" value="1"/>
</dbReference>
<comment type="function">
    <text evidence="5">An accessory protein needed during the final step in the assembly of 30S ribosomal subunit, possibly for assembly of the head region. Essential for efficient processing of 16S rRNA. May be needed both before and after RbfA during the maturation of 16S rRNA. It has affinity for free ribosomal 30S subunits but not for 70S ribosomes.</text>
</comment>
<dbReference type="HAMAP" id="MF_00014">
    <property type="entry name" value="Ribosome_mat_RimM"/>
    <property type="match status" value="1"/>
</dbReference>
<feature type="compositionally biased region" description="Acidic residues" evidence="6">
    <location>
        <begin position="195"/>
        <end position="210"/>
    </location>
</feature>
<gene>
    <name evidence="5" type="primary">rimM</name>
    <name evidence="9" type="ORF">EDC65_3198</name>
</gene>
<sequence length="218" mass="23002">MTRNGAEAAAGDGDALVLVGQVVGVHGVRGNVRIKSYTDDPAGFGRYDPLLDGAGRPVKLRVVGEAKGTVVVQFQGVVDRNAAETLRGTRLFVPRSALPAPDEEEFYHADLIGLAVETVAGQPLGRVLEVANYGAGDMLEVRPAQGPSLLVPFTRAIVPVVDLVGGRVVVDPPAGLLDPVRPDERDGRDDRLADAEDEVPGDEVQGDEVQGDDREARP</sequence>
<keyword evidence="1 5" id="KW-0963">Cytoplasm</keyword>
<evidence type="ECO:0000256" key="3">
    <source>
        <dbReference type="ARBA" id="ARBA00022552"/>
    </source>
</evidence>
<keyword evidence="2 5" id="KW-0690">Ribosome biogenesis</keyword>
<evidence type="ECO:0000256" key="5">
    <source>
        <dbReference type="HAMAP-Rule" id="MF_00014"/>
    </source>
</evidence>
<accession>A0A3N1LJ07</accession>
<evidence type="ECO:0000256" key="4">
    <source>
        <dbReference type="ARBA" id="ARBA00023186"/>
    </source>
</evidence>
<feature type="domain" description="RimM N-terminal" evidence="7">
    <location>
        <begin position="19"/>
        <end position="96"/>
    </location>
</feature>
<organism evidence="9 10">
    <name type="scientific">Stella humosa</name>
    <dbReference type="NCBI Taxonomy" id="94"/>
    <lineage>
        <taxon>Bacteria</taxon>
        <taxon>Pseudomonadati</taxon>
        <taxon>Pseudomonadota</taxon>
        <taxon>Alphaproteobacteria</taxon>
        <taxon>Rhodospirillales</taxon>
        <taxon>Stellaceae</taxon>
        <taxon>Stella</taxon>
    </lineage>
</organism>
<dbReference type="PANTHER" id="PTHR33692:SF1">
    <property type="entry name" value="RIBOSOME MATURATION FACTOR RIMM"/>
    <property type="match status" value="1"/>
</dbReference>
<evidence type="ECO:0000313" key="9">
    <source>
        <dbReference type="EMBL" id="ROP91332.1"/>
    </source>
</evidence>
<keyword evidence="10" id="KW-1185">Reference proteome</keyword>
<evidence type="ECO:0000256" key="6">
    <source>
        <dbReference type="SAM" id="MobiDB-lite"/>
    </source>
</evidence>
<comment type="domain">
    <text evidence="5">The PRC barrel domain binds ribosomal protein uS19.</text>
</comment>
<dbReference type="InterPro" id="IPR036976">
    <property type="entry name" value="RimM_N_sf"/>
</dbReference>
<evidence type="ECO:0000256" key="2">
    <source>
        <dbReference type="ARBA" id="ARBA00022517"/>
    </source>
</evidence>
<dbReference type="NCBIfam" id="TIGR02273">
    <property type="entry name" value="16S_RimM"/>
    <property type="match status" value="1"/>
</dbReference>
<dbReference type="GO" id="GO:0005737">
    <property type="term" value="C:cytoplasm"/>
    <property type="evidence" value="ECO:0007669"/>
    <property type="project" value="UniProtKB-SubCell"/>
</dbReference>
<evidence type="ECO:0000259" key="8">
    <source>
        <dbReference type="Pfam" id="PF24986"/>
    </source>
</evidence>
<dbReference type="PANTHER" id="PTHR33692">
    <property type="entry name" value="RIBOSOME MATURATION FACTOR RIMM"/>
    <property type="match status" value="1"/>
</dbReference>
<comment type="subcellular location">
    <subcellularLocation>
        <location evidence="5">Cytoplasm</location>
    </subcellularLocation>
</comment>
<dbReference type="GO" id="GO:0005840">
    <property type="term" value="C:ribosome"/>
    <property type="evidence" value="ECO:0007669"/>
    <property type="project" value="InterPro"/>
</dbReference>
<dbReference type="Gene3D" id="2.40.30.60">
    <property type="entry name" value="RimM"/>
    <property type="match status" value="1"/>
</dbReference>
<dbReference type="InterPro" id="IPR002676">
    <property type="entry name" value="RimM_N"/>
</dbReference>
<name>A0A3N1LJ07_9PROT</name>
<dbReference type="InterPro" id="IPR011961">
    <property type="entry name" value="RimM"/>
</dbReference>
<dbReference type="RefSeq" id="WP_197735947.1">
    <property type="nucleotide sequence ID" value="NZ_AP019700.1"/>
</dbReference>
<dbReference type="GO" id="GO:0043022">
    <property type="term" value="F:ribosome binding"/>
    <property type="evidence" value="ECO:0007669"/>
    <property type="project" value="InterPro"/>
</dbReference>
<dbReference type="Pfam" id="PF24986">
    <property type="entry name" value="PRC_RimM"/>
    <property type="match status" value="1"/>
</dbReference>
<evidence type="ECO:0000256" key="1">
    <source>
        <dbReference type="ARBA" id="ARBA00022490"/>
    </source>
</evidence>
<comment type="caution">
    <text evidence="9">The sequence shown here is derived from an EMBL/GenBank/DDBJ whole genome shotgun (WGS) entry which is preliminary data.</text>
</comment>
<dbReference type="InterPro" id="IPR009000">
    <property type="entry name" value="Transl_B-barrel_sf"/>
</dbReference>
<protein>
    <recommendedName>
        <fullName evidence="5">Ribosome maturation factor RimM</fullName>
    </recommendedName>
</protein>
<dbReference type="Gene3D" id="2.30.30.240">
    <property type="entry name" value="PRC-barrel domain"/>
    <property type="match status" value="1"/>
</dbReference>
<dbReference type="SUPFAM" id="SSF50447">
    <property type="entry name" value="Translation proteins"/>
    <property type="match status" value="1"/>
</dbReference>
<dbReference type="Proteomes" id="UP000278222">
    <property type="component" value="Unassembled WGS sequence"/>
</dbReference>
<comment type="subunit">
    <text evidence="5">Binds ribosomal protein uS19.</text>
</comment>
<comment type="similarity">
    <text evidence="5">Belongs to the RimM family.</text>
</comment>
<dbReference type="AlphaFoldDB" id="A0A3N1LJ07"/>
<dbReference type="EMBL" id="RJKX01000014">
    <property type="protein sequence ID" value="ROP91332.1"/>
    <property type="molecule type" value="Genomic_DNA"/>
</dbReference>
<dbReference type="GO" id="GO:0042274">
    <property type="term" value="P:ribosomal small subunit biogenesis"/>
    <property type="evidence" value="ECO:0007669"/>
    <property type="project" value="UniProtKB-UniRule"/>
</dbReference>
<feature type="region of interest" description="Disordered" evidence="6">
    <location>
        <begin position="174"/>
        <end position="218"/>
    </location>
</feature>
<dbReference type="Pfam" id="PF01782">
    <property type="entry name" value="RimM"/>
    <property type="match status" value="1"/>
</dbReference>
<evidence type="ECO:0000313" key="10">
    <source>
        <dbReference type="Proteomes" id="UP000278222"/>
    </source>
</evidence>
<dbReference type="InterPro" id="IPR011033">
    <property type="entry name" value="PRC_barrel-like_sf"/>
</dbReference>
<reference evidence="9 10" key="1">
    <citation type="submission" date="2018-11" db="EMBL/GenBank/DDBJ databases">
        <title>Genomic Encyclopedia of Type Strains, Phase IV (KMG-IV): sequencing the most valuable type-strain genomes for metagenomic binning, comparative biology and taxonomic classification.</title>
        <authorList>
            <person name="Goeker M."/>
        </authorList>
    </citation>
    <scope>NUCLEOTIDE SEQUENCE [LARGE SCALE GENOMIC DNA]</scope>
    <source>
        <strain evidence="9 10">DSM 5900</strain>
    </source>
</reference>
<keyword evidence="4 5" id="KW-0143">Chaperone</keyword>
<feature type="compositionally biased region" description="Basic and acidic residues" evidence="6">
    <location>
        <begin position="180"/>
        <end position="194"/>
    </location>
</feature>